<accession>A0A0U3LS48</accession>
<name>A0A0U3LS48_STRGL</name>
<dbReference type="AlphaFoldDB" id="A0A0U3LS48"/>
<sequence>MSTPAPRRGAFAAPTDADNRYKSLQRKLKILANAMDHASDELQQLVRNMRLNASRTENLAADIAHADLDPKFVEMTNQVSVALGGAADEGKKLQETAHEVSVQATGAQRTHARLYEGLDTVRSGRPERTPKPGFFAR</sequence>
<keyword evidence="2" id="KW-0614">Plasmid</keyword>
<dbReference type="GeneID" id="27787510"/>
<geneLocation type="plasmid" evidence="2 3">
    <name>SGLP1</name>
</geneLocation>
<gene>
    <name evidence="2" type="ORF">WQO_34250</name>
</gene>
<dbReference type="RefSeq" id="WP_010064735.1">
    <property type="nucleotide sequence ID" value="NZ_CP013739.1"/>
</dbReference>
<dbReference type="EMBL" id="CP013739">
    <property type="protein sequence ID" value="ALU98504.1"/>
    <property type="molecule type" value="Genomic_DNA"/>
</dbReference>
<protein>
    <submittedName>
        <fullName evidence="2">Conjugal transfer protein TraB</fullName>
    </submittedName>
</protein>
<proteinExistence type="predicted"/>
<keyword evidence="1" id="KW-0175">Coiled coil</keyword>
<organism evidence="2 3">
    <name type="scientific">Streptomyces globisporus C-1027</name>
    <dbReference type="NCBI Taxonomy" id="1172567"/>
    <lineage>
        <taxon>Bacteria</taxon>
        <taxon>Bacillati</taxon>
        <taxon>Actinomycetota</taxon>
        <taxon>Actinomycetes</taxon>
        <taxon>Kitasatosporales</taxon>
        <taxon>Streptomycetaceae</taxon>
        <taxon>Streptomyces</taxon>
    </lineage>
</organism>
<reference evidence="2 3" key="1">
    <citation type="journal article" date="2012" name="J. Bacteriol.">
        <title>Draft genome sequence of Streptomyces globisporus C-1027, which produces an antitumor antibiotic consisting of a nine-membered enediyne with a chromoprotein.</title>
        <authorList>
            <person name="Wang L."/>
            <person name="Wang S."/>
            <person name="He Q."/>
            <person name="Yu T."/>
            <person name="Li Q."/>
            <person name="Hong B."/>
        </authorList>
    </citation>
    <scope>NUCLEOTIDE SEQUENCE [LARGE SCALE GENOMIC DNA]</scope>
    <source>
        <strain evidence="2 3">C-1027</strain>
        <plasmid evidence="2 3">SGLP1</plasmid>
    </source>
</reference>
<dbReference type="KEGG" id="sgb:WQO_34250"/>
<evidence type="ECO:0000313" key="2">
    <source>
        <dbReference type="EMBL" id="ALU98504.1"/>
    </source>
</evidence>
<evidence type="ECO:0000256" key="1">
    <source>
        <dbReference type="SAM" id="Coils"/>
    </source>
</evidence>
<dbReference type="Proteomes" id="UP000064183">
    <property type="component" value="Plasmid SGLP1"/>
</dbReference>
<feature type="coiled-coil region" evidence="1">
    <location>
        <begin position="21"/>
        <end position="48"/>
    </location>
</feature>
<evidence type="ECO:0000313" key="3">
    <source>
        <dbReference type="Proteomes" id="UP000064183"/>
    </source>
</evidence>